<dbReference type="EMBL" id="ML994710">
    <property type="protein sequence ID" value="KAF2176377.1"/>
    <property type="molecule type" value="Genomic_DNA"/>
</dbReference>
<sequence length="610" mass="68853">MAKKAGSREKIWTVEKLQGSEKYPLSMRLGGDNRPYASKVHHHARSKTVHVRTQIVSPDLCDDILSYMGPSLEKHKGCDILDINPGVGLWSSKVHDYLKPRSHILLEPEPETYGEFLQPLVTNTKSKYKLVTGDITQFKTYSDLIKDGYFPHQTPVTESNEPNNSLLVIGSLIWDPPLPGMGFSSLSKQLMLQFSHSAWSNDMFHAFGPARMLLWSNNVDMVGVLPTAMNNNSKYSLYMQKLSNVTEIASPTLAIRGSGRGAISRDPRYILEGVAKALNTAKRKGIELPAHRRESIHDFAEDIWRLSNGTGIMSVADSNRYLREQEASGKSTQGLLIEGARELARVEKALESNPLMFRVETLTKTGTSTRVSEEGWRISRLRASVNRSEKVREIREKLVDTGEQIHNLECAILNTTDEKKKEMARNRIEQLSQELGQNLGQNHISIQEGFEMELDDRLALRSQANRLGWDKRAFEPIVVHSDEVWPFGRVSLVDIEPKPIPEGQSSTFFEYFQDFVVALFSKPSLSLPEALEQLAPGASELMRKVPALRDPAKGGRLNMDNLRVRMLTAEMVDGLCNAYMEWPFRLEGSDHPKFFQTIYGQKGPYPSQRQ</sequence>
<dbReference type="GO" id="GO:0008168">
    <property type="term" value="F:methyltransferase activity"/>
    <property type="evidence" value="ECO:0007669"/>
    <property type="project" value="UniProtKB-KW"/>
</dbReference>
<dbReference type="GO" id="GO:0006391">
    <property type="term" value="P:transcription initiation at mitochondrial promoter"/>
    <property type="evidence" value="ECO:0007669"/>
    <property type="project" value="TreeGrafter"/>
</dbReference>
<reference evidence="8" key="1">
    <citation type="journal article" date="2020" name="Stud. Mycol.">
        <title>101 Dothideomycetes genomes: a test case for predicting lifestyles and emergence of pathogens.</title>
        <authorList>
            <person name="Haridas S."/>
            <person name="Albert R."/>
            <person name="Binder M."/>
            <person name="Bloem J."/>
            <person name="Labutti K."/>
            <person name="Salamov A."/>
            <person name="Andreopoulos B."/>
            <person name="Baker S."/>
            <person name="Barry K."/>
            <person name="Bills G."/>
            <person name="Bluhm B."/>
            <person name="Cannon C."/>
            <person name="Castanera R."/>
            <person name="Culley D."/>
            <person name="Daum C."/>
            <person name="Ezra D."/>
            <person name="Gonzalez J."/>
            <person name="Henrissat B."/>
            <person name="Kuo A."/>
            <person name="Liang C."/>
            <person name="Lipzen A."/>
            <person name="Lutzoni F."/>
            <person name="Magnuson J."/>
            <person name="Mondo S."/>
            <person name="Nolan M."/>
            <person name="Ohm R."/>
            <person name="Pangilinan J."/>
            <person name="Park H.-J."/>
            <person name="Ramirez L."/>
            <person name="Alfaro M."/>
            <person name="Sun H."/>
            <person name="Tritt A."/>
            <person name="Yoshinaga Y."/>
            <person name="Zwiers L.-H."/>
            <person name="Turgeon B."/>
            <person name="Goodwin S."/>
            <person name="Spatafora J."/>
            <person name="Crous P."/>
            <person name="Grigoriev I."/>
        </authorList>
    </citation>
    <scope>NUCLEOTIDE SEQUENCE</scope>
    <source>
        <strain evidence="8">CBS 207.26</strain>
    </source>
</reference>
<dbReference type="OrthoDB" id="16079at2759"/>
<keyword evidence="7" id="KW-0698">rRNA processing</keyword>
<dbReference type="SUPFAM" id="SSF53335">
    <property type="entry name" value="S-adenosyl-L-methionine-dependent methyltransferases"/>
    <property type="match status" value="1"/>
</dbReference>
<comment type="subcellular location">
    <subcellularLocation>
        <location evidence="1">Mitochondrion</location>
    </subcellularLocation>
</comment>
<evidence type="ECO:0000256" key="2">
    <source>
        <dbReference type="ARBA" id="ARBA00022603"/>
    </source>
</evidence>
<keyword evidence="5" id="KW-0694">RNA-binding</keyword>
<dbReference type="GO" id="GO:0005759">
    <property type="term" value="C:mitochondrial matrix"/>
    <property type="evidence" value="ECO:0007669"/>
    <property type="project" value="TreeGrafter"/>
</dbReference>
<keyword evidence="9" id="KW-1185">Reference proteome</keyword>
<dbReference type="Gene3D" id="1.10.8.100">
    <property type="entry name" value="Ribosomal RNA adenine dimethylase-like, domain 2"/>
    <property type="match status" value="1"/>
</dbReference>
<dbReference type="InterPro" id="IPR023165">
    <property type="entry name" value="rRNA_Ade_diMease-like_C"/>
</dbReference>
<dbReference type="AlphaFoldDB" id="A0A6A6DA82"/>
<dbReference type="EC" id="2.1.1.-" evidence="7"/>
<dbReference type="Proteomes" id="UP000800200">
    <property type="component" value="Unassembled WGS sequence"/>
</dbReference>
<dbReference type="GO" id="GO:0034246">
    <property type="term" value="F:mitochondrial transcription factor activity"/>
    <property type="evidence" value="ECO:0007669"/>
    <property type="project" value="TreeGrafter"/>
</dbReference>
<dbReference type="GO" id="GO:0034245">
    <property type="term" value="C:mitochondrial DNA-directed RNA polymerase complex"/>
    <property type="evidence" value="ECO:0007669"/>
    <property type="project" value="TreeGrafter"/>
</dbReference>
<comment type="function">
    <text evidence="6">Mitochondrial transcription factor that confers selective promoter recognition on the core subunit of the yeast mitochondrial RNA polymerase. Interacts with DNA in a non-specific manner.</text>
</comment>
<gene>
    <name evidence="8" type="ORF">K469DRAFT_723224</name>
</gene>
<dbReference type="PANTHER" id="PTHR11727">
    <property type="entry name" value="DIMETHYLADENOSINE TRANSFERASE"/>
    <property type="match status" value="1"/>
</dbReference>
<evidence type="ECO:0000256" key="6">
    <source>
        <dbReference type="ARBA" id="ARBA00024915"/>
    </source>
</evidence>
<proteinExistence type="inferred from homology"/>
<evidence type="ECO:0000313" key="8">
    <source>
        <dbReference type="EMBL" id="KAF2176377.1"/>
    </source>
</evidence>
<evidence type="ECO:0000313" key="9">
    <source>
        <dbReference type="Proteomes" id="UP000800200"/>
    </source>
</evidence>
<keyword evidence="4 7" id="KW-0949">S-adenosyl-L-methionine</keyword>
<evidence type="ECO:0000256" key="5">
    <source>
        <dbReference type="ARBA" id="ARBA00022884"/>
    </source>
</evidence>
<dbReference type="PANTHER" id="PTHR11727:SF17">
    <property type="entry name" value="DIMETHYLADENOSINE TRANSFERASE 1, MITOCHONDRIAL"/>
    <property type="match status" value="1"/>
</dbReference>
<dbReference type="Gene3D" id="3.40.50.150">
    <property type="entry name" value="Vaccinia Virus protein VP39"/>
    <property type="match status" value="1"/>
</dbReference>
<evidence type="ECO:0000256" key="3">
    <source>
        <dbReference type="ARBA" id="ARBA00022679"/>
    </source>
</evidence>
<keyword evidence="3 7" id="KW-0808">Transferase</keyword>
<dbReference type="GO" id="GO:0032259">
    <property type="term" value="P:methylation"/>
    <property type="evidence" value="ECO:0007669"/>
    <property type="project" value="UniProtKB-KW"/>
</dbReference>
<dbReference type="InterPro" id="IPR029063">
    <property type="entry name" value="SAM-dependent_MTases_sf"/>
</dbReference>
<dbReference type="Pfam" id="PF00398">
    <property type="entry name" value="RrnaAD"/>
    <property type="match status" value="1"/>
</dbReference>
<dbReference type="GO" id="GO:0006364">
    <property type="term" value="P:rRNA processing"/>
    <property type="evidence" value="ECO:0007669"/>
    <property type="project" value="UniProtKB-KW"/>
</dbReference>
<name>A0A6A6DA82_9PEZI</name>
<keyword evidence="2 7" id="KW-0489">Methyltransferase</keyword>
<protein>
    <recommendedName>
        <fullName evidence="7">rRNA adenine N(6)-methyltransferase</fullName>
        <ecNumber evidence="7">2.1.1.-</ecNumber>
    </recommendedName>
</protein>
<evidence type="ECO:0000256" key="7">
    <source>
        <dbReference type="RuleBase" id="RU362106"/>
    </source>
</evidence>
<organism evidence="8 9">
    <name type="scientific">Zopfia rhizophila CBS 207.26</name>
    <dbReference type="NCBI Taxonomy" id="1314779"/>
    <lineage>
        <taxon>Eukaryota</taxon>
        <taxon>Fungi</taxon>
        <taxon>Dikarya</taxon>
        <taxon>Ascomycota</taxon>
        <taxon>Pezizomycotina</taxon>
        <taxon>Dothideomycetes</taxon>
        <taxon>Dothideomycetes incertae sedis</taxon>
        <taxon>Zopfiaceae</taxon>
        <taxon>Zopfia</taxon>
    </lineage>
</organism>
<evidence type="ECO:0000256" key="1">
    <source>
        <dbReference type="ARBA" id="ARBA00004173"/>
    </source>
</evidence>
<dbReference type="GO" id="GO:0003723">
    <property type="term" value="F:RNA binding"/>
    <property type="evidence" value="ECO:0007669"/>
    <property type="project" value="UniProtKB-KW"/>
</dbReference>
<dbReference type="InterPro" id="IPR001737">
    <property type="entry name" value="KsgA/Erm"/>
</dbReference>
<evidence type="ECO:0000256" key="4">
    <source>
        <dbReference type="ARBA" id="ARBA00022691"/>
    </source>
</evidence>
<accession>A0A6A6DA82</accession>
<comment type="similarity">
    <text evidence="7">Belongs to the class I-like SAM-binding methyltransferase superfamily. rRNA adenine N(6)-methyltransferase family.</text>
</comment>